<evidence type="ECO:0000313" key="3">
    <source>
        <dbReference type="Proteomes" id="UP001327560"/>
    </source>
</evidence>
<proteinExistence type="predicted"/>
<keyword evidence="2" id="KW-0687">Ribonucleoprotein</keyword>
<dbReference type="Proteomes" id="UP001327560">
    <property type="component" value="Chromosome 9"/>
</dbReference>
<accession>A0AAQ3QT48</accession>
<gene>
    <name evidence="2" type="ORF">Cni_G29296</name>
</gene>
<feature type="region of interest" description="Disordered" evidence="1">
    <location>
        <begin position="1"/>
        <end position="42"/>
    </location>
</feature>
<reference evidence="2 3" key="1">
    <citation type="submission" date="2023-10" db="EMBL/GenBank/DDBJ databases">
        <title>Chromosome-scale genome assembly provides insights into flower coloration mechanisms of Canna indica.</title>
        <authorList>
            <person name="Li C."/>
        </authorList>
    </citation>
    <scope>NUCLEOTIDE SEQUENCE [LARGE SCALE GENOMIC DNA]</scope>
    <source>
        <tissue evidence="2">Flower</tissue>
    </source>
</reference>
<evidence type="ECO:0000256" key="1">
    <source>
        <dbReference type="SAM" id="MobiDB-lite"/>
    </source>
</evidence>
<feature type="compositionally biased region" description="Low complexity" evidence="1">
    <location>
        <begin position="16"/>
        <end position="25"/>
    </location>
</feature>
<dbReference type="AlphaFoldDB" id="A0AAQ3QT48"/>
<evidence type="ECO:0000313" key="2">
    <source>
        <dbReference type="EMBL" id="WOL20491.1"/>
    </source>
</evidence>
<protein>
    <submittedName>
        <fullName evidence="2">U11/U12 small nuclear ribonucleoprotein 65 kDa protein isoform X1</fullName>
    </submittedName>
</protein>
<keyword evidence="3" id="KW-1185">Reference proteome</keyword>
<dbReference type="GO" id="GO:1990904">
    <property type="term" value="C:ribonucleoprotein complex"/>
    <property type="evidence" value="ECO:0007669"/>
    <property type="project" value="UniProtKB-KW"/>
</dbReference>
<sequence length="100" mass="10882">MASSFPPRRRHPPPLSSLQPQLTAPTPLPPHSVPKAEDQSNASTAVATLLVLHLREAIPHDVIPQLLSHYGASSVRPCAGGSLIQQFYPKMEKEDSNGWK</sequence>
<organism evidence="2 3">
    <name type="scientific">Canna indica</name>
    <name type="common">Indian-shot</name>
    <dbReference type="NCBI Taxonomy" id="4628"/>
    <lineage>
        <taxon>Eukaryota</taxon>
        <taxon>Viridiplantae</taxon>
        <taxon>Streptophyta</taxon>
        <taxon>Embryophyta</taxon>
        <taxon>Tracheophyta</taxon>
        <taxon>Spermatophyta</taxon>
        <taxon>Magnoliopsida</taxon>
        <taxon>Liliopsida</taxon>
        <taxon>Zingiberales</taxon>
        <taxon>Cannaceae</taxon>
        <taxon>Canna</taxon>
    </lineage>
</organism>
<name>A0AAQ3QT48_9LILI</name>
<dbReference type="EMBL" id="CP136898">
    <property type="protein sequence ID" value="WOL20491.1"/>
    <property type="molecule type" value="Genomic_DNA"/>
</dbReference>